<organism evidence="1 2">
    <name type="scientific">Parascaris equorum</name>
    <name type="common">Equine roundworm</name>
    <dbReference type="NCBI Taxonomy" id="6256"/>
    <lineage>
        <taxon>Eukaryota</taxon>
        <taxon>Metazoa</taxon>
        <taxon>Ecdysozoa</taxon>
        <taxon>Nematoda</taxon>
        <taxon>Chromadorea</taxon>
        <taxon>Rhabditida</taxon>
        <taxon>Spirurina</taxon>
        <taxon>Ascaridomorpha</taxon>
        <taxon>Ascaridoidea</taxon>
        <taxon>Ascarididae</taxon>
        <taxon>Parascaris</taxon>
    </lineage>
</organism>
<reference evidence="2" key="1">
    <citation type="submission" date="2022-11" db="UniProtKB">
        <authorList>
            <consortium name="WormBaseParasite"/>
        </authorList>
    </citation>
    <scope>IDENTIFICATION</scope>
</reference>
<name>A0A914SEB9_PAREQ</name>
<evidence type="ECO:0000313" key="1">
    <source>
        <dbReference type="Proteomes" id="UP000887564"/>
    </source>
</evidence>
<dbReference type="Proteomes" id="UP000887564">
    <property type="component" value="Unplaced"/>
</dbReference>
<protein>
    <submittedName>
        <fullName evidence="2">Uncharacterized protein</fullName>
    </submittedName>
</protein>
<keyword evidence="1" id="KW-1185">Reference proteome</keyword>
<evidence type="ECO:0000313" key="2">
    <source>
        <dbReference type="WBParaSite" id="PEQ_0001240601-mRNA-1"/>
    </source>
</evidence>
<accession>A0A914SEB9</accession>
<dbReference type="WBParaSite" id="PEQ_0001240601-mRNA-1">
    <property type="protein sequence ID" value="PEQ_0001240601-mRNA-1"/>
    <property type="gene ID" value="PEQ_0001240601"/>
</dbReference>
<dbReference type="AlphaFoldDB" id="A0A914SEB9"/>
<sequence>MYAQVGRIGPQISASLDEYAHMLALFIAPVAVREVSLHFDFVYAFAIYPLPECGANDSAFFCSLRYFRNVLIEALRLAFPRPNPCAVQRVKL</sequence>
<proteinExistence type="predicted"/>